<dbReference type="GO" id="GO:0005524">
    <property type="term" value="F:ATP binding"/>
    <property type="evidence" value="ECO:0007669"/>
    <property type="project" value="InterPro"/>
</dbReference>
<reference evidence="3 4" key="1">
    <citation type="submission" date="2016-11" db="EMBL/GenBank/DDBJ databases">
        <authorList>
            <person name="Jaros S."/>
            <person name="Januszkiewicz K."/>
            <person name="Wedrychowicz H."/>
        </authorList>
    </citation>
    <scope>NUCLEOTIDE SEQUENCE [LARGE SCALE GENOMIC DNA]</scope>
    <source>
        <strain evidence="3 4">DSM 13106</strain>
    </source>
</reference>
<dbReference type="AlphaFoldDB" id="A0A1M5YGB6"/>
<dbReference type="InterPro" id="IPR001650">
    <property type="entry name" value="Helicase_C-like"/>
</dbReference>
<dbReference type="GO" id="GO:0005829">
    <property type="term" value="C:cytosol"/>
    <property type="evidence" value="ECO:0007669"/>
    <property type="project" value="TreeGrafter"/>
</dbReference>
<dbReference type="CDD" id="cd17926">
    <property type="entry name" value="DEXHc_RE"/>
    <property type="match status" value="1"/>
</dbReference>
<dbReference type="EMBL" id="FQXR01000011">
    <property type="protein sequence ID" value="SHI11090.1"/>
    <property type="molecule type" value="Genomic_DNA"/>
</dbReference>
<dbReference type="Pfam" id="PF00271">
    <property type="entry name" value="Helicase_C"/>
    <property type="match status" value="1"/>
</dbReference>
<feature type="domain" description="Helicase C-terminal" evidence="2">
    <location>
        <begin position="273"/>
        <end position="420"/>
    </location>
</feature>
<keyword evidence="4" id="KW-1185">Reference proteome</keyword>
<dbReference type="InterPro" id="IPR014001">
    <property type="entry name" value="Helicase_ATP-bd"/>
</dbReference>
<evidence type="ECO:0000313" key="4">
    <source>
        <dbReference type="Proteomes" id="UP000184389"/>
    </source>
</evidence>
<dbReference type="InterPro" id="IPR006935">
    <property type="entry name" value="Helicase/UvrB_N"/>
</dbReference>
<dbReference type="Pfam" id="PF04851">
    <property type="entry name" value="ResIII"/>
    <property type="match status" value="1"/>
</dbReference>
<dbReference type="Proteomes" id="UP000184389">
    <property type="component" value="Unassembled WGS sequence"/>
</dbReference>
<dbReference type="GO" id="GO:0003677">
    <property type="term" value="F:DNA binding"/>
    <property type="evidence" value="ECO:0007669"/>
    <property type="project" value="InterPro"/>
</dbReference>
<keyword evidence="3" id="KW-0347">Helicase</keyword>
<dbReference type="GO" id="GO:0016787">
    <property type="term" value="F:hydrolase activity"/>
    <property type="evidence" value="ECO:0007669"/>
    <property type="project" value="InterPro"/>
</dbReference>
<dbReference type="STRING" id="1123281.SAMN02745180_02185"/>
<organism evidence="3 4">
    <name type="scientific">Sporanaerobacter acetigenes DSM 13106</name>
    <dbReference type="NCBI Taxonomy" id="1123281"/>
    <lineage>
        <taxon>Bacteria</taxon>
        <taxon>Bacillati</taxon>
        <taxon>Bacillota</taxon>
        <taxon>Tissierellia</taxon>
        <taxon>Tissierellales</taxon>
        <taxon>Sporanaerobacteraceae</taxon>
        <taxon>Sporanaerobacter</taxon>
    </lineage>
</organism>
<dbReference type="PANTHER" id="PTHR47396">
    <property type="entry name" value="TYPE I RESTRICTION ENZYME ECOKI R PROTEIN"/>
    <property type="match status" value="1"/>
</dbReference>
<keyword evidence="3" id="KW-0378">Hydrolase</keyword>
<dbReference type="SUPFAM" id="SSF52540">
    <property type="entry name" value="P-loop containing nucleoside triphosphate hydrolases"/>
    <property type="match status" value="1"/>
</dbReference>
<dbReference type="Gene3D" id="3.40.50.300">
    <property type="entry name" value="P-loop containing nucleotide triphosphate hydrolases"/>
    <property type="match status" value="2"/>
</dbReference>
<sequence>MKRTEIKIKGNMFSGVKKQGKYMSTSEVIKSWDNGTTEVIAEDINGIGLRPAQFGALSAIRAHWTVSNKDATVVMPTGTGKTETMMTAVVTERIERTLVVVPSALLRTQVYDKFKTLGILYDIGYLKDRVVPPNVLKLNSNIKNFDEFRRYIEKSNIIVTTMALLCKMQEDYKIYLSDMIDLLIVDESHHISAKTWMETKSWFLSNKIIQFTATPFRDDGKKIDGDIIYNFPLHLAQKQGYFKKIEFEPVEEFDELKSDREIAKRAVFLLQKDLRDGYEHLLLVRAKTIARAEELFDNIYNRYYSEFKPILITNRQSAKEKKERMEQLKSLESKILVCVDMFGEGIDIPNLKIAAIHDKYKSIPITLQFIGRFARTAEKLGDAKIVANIADDDIVDAIEELYEKDTDWNQLLPLKSNEYIDKELSLQKLIRGFSSEDLEDVSLSQLKPKVSMIAYRTNDKKWYCDRWINIFDESKCRYFINRDEKILIIIEPREVNIGWTSQQDIFNIEWHLYIVYWNNDKNIVFLNSTDKSKGYRLIKEIFDNEPITIKSENVFRSFSGINRLMLGTVGLNSGIDGPVRYKMFAGIDVGEGISESQKANCYKSNLFGNGYNGNGKVSIGASHKGTVWSRWVESIDYWKNWCDQTIDKINDDTINVGKLLEGVLTPKLISKLPESHPYRIDWPLDFDVNMDRRIIIDTGLYEVPIYELDIRLKSVNHKNNDIIFMVKGEQFIEEFRLSILKDNYFITSVSNMMTEIKIGNSKKQYLYEFFKEEPPTIWFADGSSLQGNILVSIPKNQIIEFPEKNIISYDWNLLGVDIRSESQLDKTTNLKKKNSIQYKVIEKLIEANKYTIIFDDDGSGEIADIVAISEEDNTITMNLFHCKFSHGDKPGSRINDLYEVCGQAEKSVSWKQKPIDLIDRMKYREVSRNKENKPSRFEIGDLHELSIIRKKIMRQKSNMNIYIVQPGVDSAKITPDMNSLLATSHSYCMDTFGIELKLICS</sequence>
<dbReference type="InterPro" id="IPR027417">
    <property type="entry name" value="P-loop_NTPase"/>
</dbReference>
<dbReference type="PROSITE" id="PS51192">
    <property type="entry name" value="HELICASE_ATP_BIND_1"/>
    <property type="match status" value="1"/>
</dbReference>
<evidence type="ECO:0000313" key="3">
    <source>
        <dbReference type="EMBL" id="SHI11090.1"/>
    </source>
</evidence>
<dbReference type="SMART" id="SM00490">
    <property type="entry name" value="HELICc"/>
    <property type="match status" value="1"/>
</dbReference>
<keyword evidence="3" id="KW-0547">Nucleotide-binding</keyword>
<feature type="domain" description="Helicase ATP-binding" evidence="1">
    <location>
        <begin position="62"/>
        <end position="233"/>
    </location>
</feature>
<evidence type="ECO:0000259" key="1">
    <source>
        <dbReference type="PROSITE" id="PS51192"/>
    </source>
</evidence>
<dbReference type="PANTHER" id="PTHR47396:SF1">
    <property type="entry name" value="ATP-DEPENDENT HELICASE IRC3-RELATED"/>
    <property type="match status" value="1"/>
</dbReference>
<gene>
    <name evidence="3" type="ORF">SAMN02745180_02185</name>
</gene>
<proteinExistence type="predicted"/>
<keyword evidence="3" id="KW-0067">ATP-binding</keyword>
<evidence type="ECO:0000259" key="2">
    <source>
        <dbReference type="PROSITE" id="PS51194"/>
    </source>
</evidence>
<dbReference type="PROSITE" id="PS51194">
    <property type="entry name" value="HELICASE_CTER"/>
    <property type="match status" value="1"/>
</dbReference>
<protein>
    <submittedName>
        <fullName evidence="3">Superfamily II DNA or RNA helicase</fullName>
    </submittedName>
</protein>
<dbReference type="SMART" id="SM00487">
    <property type="entry name" value="DEXDc"/>
    <property type="match status" value="1"/>
</dbReference>
<dbReference type="OrthoDB" id="9802848at2"/>
<dbReference type="GO" id="GO:0004386">
    <property type="term" value="F:helicase activity"/>
    <property type="evidence" value="ECO:0007669"/>
    <property type="project" value="UniProtKB-KW"/>
</dbReference>
<name>A0A1M5YGB6_9FIRM</name>
<dbReference type="InterPro" id="IPR050742">
    <property type="entry name" value="Helicase_Restrict-Modif_Enz"/>
</dbReference>
<accession>A0A1M5YGB6</accession>
<dbReference type="RefSeq" id="WP_072744827.1">
    <property type="nucleotide sequence ID" value="NZ_FQXR01000011.1"/>
</dbReference>